<comment type="caution">
    <text evidence="1">The sequence shown here is derived from an EMBL/GenBank/DDBJ whole genome shotgun (WGS) entry which is preliminary data.</text>
</comment>
<evidence type="ECO:0000313" key="1">
    <source>
        <dbReference type="EMBL" id="KAJ3045819.1"/>
    </source>
</evidence>
<accession>A0AAD5WYI0</accession>
<protein>
    <submittedName>
        <fullName evidence="1">Uncharacterized protein</fullName>
    </submittedName>
</protein>
<organism evidence="1 2">
    <name type="scientific">Rhizophlyctis rosea</name>
    <dbReference type="NCBI Taxonomy" id="64517"/>
    <lineage>
        <taxon>Eukaryota</taxon>
        <taxon>Fungi</taxon>
        <taxon>Fungi incertae sedis</taxon>
        <taxon>Chytridiomycota</taxon>
        <taxon>Chytridiomycota incertae sedis</taxon>
        <taxon>Chytridiomycetes</taxon>
        <taxon>Rhizophlyctidales</taxon>
        <taxon>Rhizophlyctidaceae</taxon>
        <taxon>Rhizophlyctis</taxon>
    </lineage>
</organism>
<dbReference type="EMBL" id="JADGJD010001210">
    <property type="protein sequence ID" value="KAJ3045819.1"/>
    <property type="molecule type" value="Genomic_DNA"/>
</dbReference>
<sequence>MLFMKHTQNLGDLTRSNWPTAKQILKSEDRTFDDHVGRSGENVTFFTDRILNFYVDILERHVV</sequence>
<evidence type="ECO:0000313" key="2">
    <source>
        <dbReference type="Proteomes" id="UP001212841"/>
    </source>
</evidence>
<gene>
    <name evidence="1" type="ORF">HK097_001107</name>
</gene>
<reference evidence="1" key="1">
    <citation type="submission" date="2020-05" db="EMBL/GenBank/DDBJ databases">
        <title>Phylogenomic resolution of chytrid fungi.</title>
        <authorList>
            <person name="Stajich J.E."/>
            <person name="Amses K."/>
            <person name="Simmons R."/>
            <person name="Seto K."/>
            <person name="Myers J."/>
            <person name="Bonds A."/>
            <person name="Quandt C.A."/>
            <person name="Barry K."/>
            <person name="Liu P."/>
            <person name="Grigoriev I."/>
            <person name="Longcore J.E."/>
            <person name="James T.Y."/>
        </authorList>
    </citation>
    <scope>NUCLEOTIDE SEQUENCE</scope>
    <source>
        <strain evidence="1">JEL0318</strain>
    </source>
</reference>
<keyword evidence="2" id="KW-1185">Reference proteome</keyword>
<proteinExistence type="predicted"/>
<dbReference type="AlphaFoldDB" id="A0AAD5WYI0"/>
<dbReference type="Proteomes" id="UP001212841">
    <property type="component" value="Unassembled WGS sequence"/>
</dbReference>
<name>A0AAD5WYI0_9FUNG</name>